<reference evidence="10" key="2">
    <citation type="submission" date="2013-11" db="EMBL/GenBank/DDBJ databases">
        <title>Draft genome sequence of Anaerostipes caccae (DSM 14662).</title>
        <authorList>
            <person name="Sudarsanam P."/>
            <person name="Ley R."/>
            <person name="Guruge J."/>
            <person name="Turnbaugh P.J."/>
            <person name="Mahowald M."/>
            <person name="Liep D."/>
            <person name="Gordon J."/>
        </authorList>
    </citation>
    <scope>NUCLEOTIDE SEQUENCE</scope>
    <source>
        <strain evidence="10">DSM 14662</strain>
    </source>
</reference>
<comment type="pathway">
    <text evidence="2 8">Amino-acid biosynthesis; L-valine biosynthesis; L-valine from pyruvate: step 1/4.</text>
</comment>
<dbReference type="PROSITE" id="PS51671">
    <property type="entry name" value="ACT"/>
    <property type="match status" value="1"/>
</dbReference>
<evidence type="ECO:0000256" key="5">
    <source>
        <dbReference type="ARBA" id="ARBA00022605"/>
    </source>
</evidence>
<dbReference type="AlphaFoldDB" id="B0MCX6"/>
<organism evidence="10 11">
    <name type="scientific">Anaerostipes caccae (strain DSM 14662 / CCUG 47493 / JCM 13470 / NCIMB 13811 / L1-92)</name>
    <dbReference type="NCBI Taxonomy" id="411490"/>
    <lineage>
        <taxon>Bacteria</taxon>
        <taxon>Bacillati</taxon>
        <taxon>Bacillota</taxon>
        <taxon>Clostridia</taxon>
        <taxon>Lachnospirales</taxon>
        <taxon>Lachnospiraceae</taxon>
        <taxon>Anaerostipes</taxon>
    </lineage>
</organism>
<dbReference type="GO" id="GO:1990610">
    <property type="term" value="F:acetolactate synthase regulator activity"/>
    <property type="evidence" value="ECO:0007669"/>
    <property type="project" value="UniProtKB-UniRule"/>
</dbReference>
<dbReference type="HOGENOM" id="CLU_055003_1_3_9"/>
<dbReference type="UniPathway" id="UPA00047">
    <property type="reaction ID" value="UER00055"/>
</dbReference>
<dbReference type="GO" id="GO:0005829">
    <property type="term" value="C:cytosol"/>
    <property type="evidence" value="ECO:0007669"/>
    <property type="project" value="TreeGrafter"/>
</dbReference>
<dbReference type="InterPro" id="IPR054480">
    <property type="entry name" value="AHAS_small-like_ACT"/>
</dbReference>
<dbReference type="GO" id="GO:0009099">
    <property type="term" value="P:L-valine biosynthetic process"/>
    <property type="evidence" value="ECO:0007669"/>
    <property type="project" value="UniProtKB-UniRule"/>
</dbReference>
<dbReference type="UniPathway" id="UPA00049">
    <property type="reaction ID" value="UER00059"/>
</dbReference>
<dbReference type="Pfam" id="PF22629">
    <property type="entry name" value="ACT_AHAS_ss"/>
    <property type="match status" value="1"/>
</dbReference>
<dbReference type="GO" id="GO:0003984">
    <property type="term" value="F:acetolactate synthase activity"/>
    <property type="evidence" value="ECO:0007669"/>
    <property type="project" value="UniProtKB-UniRule"/>
</dbReference>
<evidence type="ECO:0000313" key="10">
    <source>
        <dbReference type="EMBL" id="EDR97796.1"/>
    </source>
</evidence>
<dbReference type="FunFam" id="3.30.70.1150:FF:000001">
    <property type="entry name" value="Acetolactate synthase small subunit"/>
    <property type="match status" value="1"/>
</dbReference>
<dbReference type="PANTHER" id="PTHR30239:SF0">
    <property type="entry name" value="ACETOLACTATE SYNTHASE SMALL SUBUNIT 1, CHLOROPLASTIC"/>
    <property type="match status" value="1"/>
</dbReference>
<dbReference type="STRING" id="411490.ANACAC_01418"/>
<comment type="pathway">
    <text evidence="1 8">Amino-acid biosynthesis; L-isoleucine biosynthesis; L-isoleucine from 2-oxobutanoate: step 1/4.</text>
</comment>
<name>B0MCX6_ANACD</name>
<reference evidence="10" key="1">
    <citation type="submission" date="2007-11" db="EMBL/GenBank/DDBJ databases">
        <authorList>
            <person name="Fulton L."/>
            <person name="Clifton S."/>
            <person name="Fulton B."/>
            <person name="Xu J."/>
            <person name="Minx P."/>
            <person name="Pepin K.H."/>
            <person name="Johnson M."/>
            <person name="Thiruvilangam P."/>
            <person name="Bhonagiri V."/>
            <person name="Nash W.E."/>
            <person name="Mardis E.R."/>
            <person name="Wilson R.K."/>
        </authorList>
    </citation>
    <scope>NUCLEOTIDE SEQUENCE [LARGE SCALE GENOMIC DNA]</scope>
    <source>
        <strain evidence="10">DSM 14662</strain>
    </source>
</reference>
<dbReference type="NCBIfam" id="NF008864">
    <property type="entry name" value="PRK11895.1"/>
    <property type="match status" value="1"/>
</dbReference>
<dbReference type="Proteomes" id="UP000004935">
    <property type="component" value="Unassembled WGS sequence"/>
</dbReference>
<evidence type="ECO:0000256" key="2">
    <source>
        <dbReference type="ARBA" id="ARBA00005025"/>
    </source>
</evidence>
<dbReference type="eggNOG" id="COG0440">
    <property type="taxonomic scope" value="Bacteria"/>
</dbReference>
<dbReference type="InterPro" id="IPR004789">
    <property type="entry name" value="Acetalactate_synth_ssu"/>
</dbReference>
<comment type="subunit">
    <text evidence="4 8">Dimer of large and small chains.</text>
</comment>
<keyword evidence="8 10" id="KW-0808">Transferase</keyword>
<comment type="similarity">
    <text evidence="3 8">Belongs to the acetolactate synthase small subunit family.</text>
</comment>
<dbReference type="EC" id="2.2.1.6" evidence="8"/>
<comment type="caution">
    <text evidence="10">The sequence shown here is derived from an EMBL/GenBank/DDBJ whole genome shotgun (WGS) entry which is preliminary data.</text>
</comment>
<evidence type="ECO:0000256" key="6">
    <source>
        <dbReference type="ARBA" id="ARBA00023304"/>
    </source>
</evidence>
<comment type="catalytic activity">
    <reaction evidence="7 8">
        <text>2 pyruvate + H(+) = (2S)-2-acetolactate + CO2</text>
        <dbReference type="Rhea" id="RHEA:25249"/>
        <dbReference type="ChEBI" id="CHEBI:15361"/>
        <dbReference type="ChEBI" id="CHEBI:15378"/>
        <dbReference type="ChEBI" id="CHEBI:16526"/>
        <dbReference type="ChEBI" id="CHEBI:58476"/>
        <dbReference type="EC" id="2.2.1.6"/>
    </reaction>
</comment>
<evidence type="ECO:0000256" key="8">
    <source>
        <dbReference type="RuleBase" id="RU368092"/>
    </source>
</evidence>
<dbReference type="CDD" id="cd04878">
    <property type="entry name" value="ACT_AHAS"/>
    <property type="match status" value="1"/>
</dbReference>
<sequence>MKSSMKQIVLSIVAENNPGVLSRISGLFSRRGYNIDSITACKTQDEKYSRMTIAVSGDDTILAQIKNQLIKLEDVITLVELENPTSVCRELILVKIRTGKSEKQEIITIADIFRAKVVDVSKDSLMIELTGNVNKIEAFINLLEGFDILELVRTGLTGLSRGESVPRLVK</sequence>
<keyword evidence="11" id="KW-1185">Reference proteome</keyword>
<dbReference type="PANTHER" id="PTHR30239">
    <property type="entry name" value="ACETOLACTATE SYNTHASE SMALL SUBUNIT"/>
    <property type="match status" value="1"/>
</dbReference>
<dbReference type="SUPFAM" id="SSF55021">
    <property type="entry name" value="ACT-like"/>
    <property type="match status" value="2"/>
</dbReference>
<protein>
    <recommendedName>
        <fullName evidence="8">Acetolactate synthase small subunit</fullName>
        <shortName evidence="8">AHAS</shortName>
        <shortName evidence="8">ALS</shortName>
        <ecNumber evidence="8">2.2.1.6</ecNumber>
    </recommendedName>
    <alternativeName>
        <fullName evidence="8">Acetohydroxy-acid synthase small subunit</fullName>
    </alternativeName>
</protein>
<evidence type="ECO:0000256" key="4">
    <source>
        <dbReference type="ARBA" id="ARBA00011744"/>
    </source>
</evidence>
<dbReference type="InterPro" id="IPR039557">
    <property type="entry name" value="AHAS_ACT"/>
</dbReference>
<dbReference type="InterPro" id="IPR045865">
    <property type="entry name" value="ACT-like_dom_sf"/>
</dbReference>
<keyword evidence="5 8" id="KW-0028">Amino-acid biosynthesis</keyword>
<accession>B0MCX6</accession>
<comment type="function">
    <text evidence="8">Catalyzes the conversion of 2 pyruvate molecules into acetolactate in the first common step of the biosynthetic pathway of the branched-amino acids such as leucine, isoleucine, and valine.</text>
</comment>
<evidence type="ECO:0000256" key="1">
    <source>
        <dbReference type="ARBA" id="ARBA00004974"/>
    </source>
</evidence>
<proteinExistence type="inferred from homology"/>
<dbReference type="NCBIfam" id="TIGR00119">
    <property type="entry name" value="acolac_sm"/>
    <property type="match status" value="1"/>
</dbReference>
<evidence type="ECO:0000313" key="11">
    <source>
        <dbReference type="Proteomes" id="UP000004935"/>
    </source>
</evidence>
<evidence type="ECO:0000256" key="7">
    <source>
        <dbReference type="ARBA" id="ARBA00048670"/>
    </source>
</evidence>
<dbReference type="GO" id="GO:0009097">
    <property type="term" value="P:isoleucine biosynthetic process"/>
    <property type="evidence" value="ECO:0007669"/>
    <property type="project" value="UniProtKB-UniRule"/>
</dbReference>
<dbReference type="InterPro" id="IPR002912">
    <property type="entry name" value="ACT_dom"/>
</dbReference>
<feature type="domain" description="ACT" evidence="9">
    <location>
        <begin position="9"/>
        <end position="83"/>
    </location>
</feature>
<gene>
    <name evidence="10" type="primary">ilvN</name>
    <name evidence="10" type="ORF">ANACAC_01418</name>
</gene>
<dbReference type="InterPro" id="IPR019455">
    <property type="entry name" value="Acetolactate_synth_ssu_C"/>
</dbReference>
<dbReference type="Pfam" id="PF10369">
    <property type="entry name" value="ALS_ss_C"/>
    <property type="match status" value="1"/>
</dbReference>
<evidence type="ECO:0000259" key="9">
    <source>
        <dbReference type="PROSITE" id="PS51671"/>
    </source>
</evidence>
<dbReference type="InterPro" id="IPR027271">
    <property type="entry name" value="Acetolactate_synth/TF_NikR_C"/>
</dbReference>
<dbReference type="Gene3D" id="3.30.70.260">
    <property type="match status" value="1"/>
</dbReference>
<evidence type="ECO:0000256" key="3">
    <source>
        <dbReference type="ARBA" id="ARBA00006341"/>
    </source>
</evidence>
<dbReference type="EMBL" id="ABAX03000012">
    <property type="protein sequence ID" value="EDR97796.1"/>
    <property type="molecule type" value="Genomic_DNA"/>
</dbReference>
<dbReference type="Gene3D" id="3.30.70.1150">
    <property type="entry name" value="ACT-like. Chain A, domain 2"/>
    <property type="match status" value="1"/>
</dbReference>
<keyword evidence="6 8" id="KW-0100">Branched-chain amino acid biosynthesis</keyword>